<accession>A0A9D4B3A7</accession>
<evidence type="ECO:0000313" key="1">
    <source>
        <dbReference type="EMBL" id="KAH1186642.1"/>
    </source>
</evidence>
<comment type="caution">
    <text evidence="1">The sequence shown here is derived from an EMBL/GenBank/DDBJ whole genome shotgun (WGS) entry which is preliminary data.</text>
</comment>
<organism evidence="1 2">
    <name type="scientific">Mauremys mutica</name>
    <name type="common">yellowpond turtle</name>
    <dbReference type="NCBI Taxonomy" id="74926"/>
    <lineage>
        <taxon>Eukaryota</taxon>
        <taxon>Metazoa</taxon>
        <taxon>Chordata</taxon>
        <taxon>Craniata</taxon>
        <taxon>Vertebrata</taxon>
        <taxon>Euteleostomi</taxon>
        <taxon>Archelosauria</taxon>
        <taxon>Testudinata</taxon>
        <taxon>Testudines</taxon>
        <taxon>Cryptodira</taxon>
        <taxon>Durocryptodira</taxon>
        <taxon>Testudinoidea</taxon>
        <taxon>Geoemydidae</taxon>
        <taxon>Geoemydinae</taxon>
        <taxon>Mauremys</taxon>
    </lineage>
</organism>
<name>A0A9D4B3A7_9SAUR</name>
<dbReference type="Proteomes" id="UP000827986">
    <property type="component" value="Unassembled WGS sequence"/>
</dbReference>
<dbReference type="EMBL" id="JAHDVG010000463">
    <property type="protein sequence ID" value="KAH1186642.1"/>
    <property type="molecule type" value="Genomic_DNA"/>
</dbReference>
<reference evidence="1" key="1">
    <citation type="submission" date="2021-09" db="EMBL/GenBank/DDBJ databases">
        <title>The genome of Mauremys mutica provides insights into the evolution of semi-aquatic lifestyle.</title>
        <authorList>
            <person name="Gong S."/>
            <person name="Gao Y."/>
        </authorList>
    </citation>
    <scope>NUCLEOTIDE SEQUENCE</scope>
    <source>
        <strain evidence="1">MM-2020</strain>
        <tissue evidence="1">Muscle</tissue>
    </source>
</reference>
<protein>
    <submittedName>
        <fullName evidence="1">Uncharacterized protein</fullName>
    </submittedName>
</protein>
<evidence type="ECO:0000313" key="2">
    <source>
        <dbReference type="Proteomes" id="UP000827986"/>
    </source>
</evidence>
<gene>
    <name evidence="1" type="ORF">KIL84_019391</name>
</gene>
<proteinExistence type="predicted"/>
<dbReference type="AlphaFoldDB" id="A0A9D4B3A7"/>
<keyword evidence="2" id="KW-1185">Reference proteome</keyword>
<sequence length="119" mass="13559">MIEKGPTESCKCNVTEVVIKGIVYWGPLFLKKEIIWEPKDGDWSLDLGVPWEQWEELVDIHEKIKQYGKDVSKSAQLGKISILLHNGQILKLGKEGEELTVHHWFNVFKGWCPSATAPS</sequence>